<feature type="transmembrane region" description="Helical" evidence="1">
    <location>
        <begin position="144"/>
        <end position="164"/>
    </location>
</feature>
<comment type="caution">
    <text evidence="2">The sequence shown here is derived from an EMBL/GenBank/DDBJ whole genome shotgun (WGS) entry which is preliminary data.</text>
</comment>
<dbReference type="RefSeq" id="WP_321545532.1">
    <property type="nucleotide sequence ID" value="NZ_JAXIVS010000003.1"/>
</dbReference>
<gene>
    <name evidence="2" type="ORF">SYV04_10430</name>
</gene>
<keyword evidence="1" id="KW-1133">Transmembrane helix</keyword>
<reference evidence="2 3" key="1">
    <citation type="submission" date="2023-12" db="EMBL/GenBank/DDBJ databases">
        <title>the genome sequence of Hyalangium sp. s54d21.</title>
        <authorList>
            <person name="Zhang X."/>
        </authorList>
    </citation>
    <scope>NUCLEOTIDE SEQUENCE [LARGE SCALE GENOMIC DNA]</scope>
    <source>
        <strain evidence="3">s54d21</strain>
    </source>
</reference>
<sequence length="221" mass="22764">MRTPKNPWSQELALLVFLLLVVPGIGLAAQELAPEAERIPGTETPASLRLVEVPREAEPVQRIHPVMRVTAEVGAMLVTSATMGVPGFFAGGAICEAFDLGNPGYFRCLNEALYGAAVGMVVGAPLGVWWGGKLARGKGTFMGALLGTGVAVAAGAINSVLITNDDLKPFPIPIFSLIGAVVGYELSHGANSAPRLASMASFQPVLAISGKSAALGLGGRF</sequence>
<evidence type="ECO:0000313" key="3">
    <source>
        <dbReference type="Proteomes" id="UP001291309"/>
    </source>
</evidence>
<evidence type="ECO:0000256" key="1">
    <source>
        <dbReference type="SAM" id="Phobius"/>
    </source>
</evidence>
<organism evidence="2 3">
    <name type="scientific">Hyalangium rubrum</name>
    <dbReference type="NCBI Taxonomy" id="3103134"/>
    <lineage>
        <taxon>Bacteria</taxon>
        <taxon>Pseudomonadati</taxon>
        <taxon>Myxococcota</taxon>
        <taxon>Myxococcia</taxon>
        <taxon>Myxococcales</taxon>
        <taxon>Cystobacterineae</taxon>
        <taxon>Archangiaceae</taxon>
        <taxon>Hyalangium</taxon>
    </lineage>
</organism>
<name>A0ABU5H032_9BACT</name>
<keyword evidence="1" id="KW-0472">Membrane</keyword>
<keyword evidence="1" id="KW-0812">Transmembrane</keyword>
<keyword evidence="3" id="KW-1185">Reference proteome</keyword>
<accession>A0ABU5H032</accession>
<proteinExistence type="predicted"/>
<dbReference type="EMBL" id="JAXIVS010000003">
    <property type="protein sequence ID" value="MDY7226808.1"/>
    <property type="molecule type" value="Genomic_DNA"/>
</dbReference>
<evidence type="ECO:0000313" key="2">
    <source>
        <dbReference type="EMBL" id="MDY7226808.1"/>
    </source>
</evidence>
<dbReference type="Proteomes" id="UP001291309">
    <property type="component" value="Unassembled WGS sequence"/>
</dbReference>
<protein>
    <submittedName>
        <fullName evidence="2">Uncharacterized protein</fullName>
    </submittedName>
</protein>
<feature type="transmembrane region" description="Helical" evidence="1">
    <location>
        <begin position="112"/>
        <end position="132"/>
    </location>
</feature>